<dbReference type="InterPro" id="IPR039193">
    <property type="entry name" value="Ribosomal_uS17m_metazoa"/>
</dbReference>
<organism evidence="1 2">
    <name type="scientific">Hypothenemus hampei</name>
    <name type="common">Coffee berry borer</name>
    <dbReference type="NCBI Taxonomy" id="57062"/>
    <lineage>
        <taxon>Eukaryota</taxon>
        <taxon>Metazoa</taxon>
        <taxon>Ecdysozoa</taxon>
        <taxon>Arthropoda</taxon>
        <taxon>Hexapoda</taxon>
        <taxon>Insecta</taxon>
        <taxon>Pterygota</taxon>
        <taxon>Neoptera</taxon>
        <taxon>Endopterygota</taxon>
        <taxon>Coleoptera</taxon>
        <taxon>Polyphaga</taxon>
        <taxon>Cucujiformia</taxon>
        <taxon>Curculionidae</taxon>
        <taxon>Scolytinae</taxon>
        <taxon>Hypothenemus</taxon>
    </lineage>
</organism>
<evidence type="ECO:0000313" key="2">
    <source>
        <dbReference type="Proteomes" id="UP001566132"/>
    </source>
</evidence>
<sequence length="159" mass="18326">MALHAASKTSMLLGVCVPSLKRGASKFKIKRLELDMNLNMYFPKQEYVYAHDPSNLCKTGDIVLIELLPKKLTQLITHEVKEVLYPMGDMTCPLTNKKMTGIKYRDHIAAVNKVYGERPNAYNYEKAPPRGWQEDKKDFSHRETYIKYHEDGTEQPYGV</sequence>
<dbReference type="Gene3D" id="2.40.50.140">
    <property type="entry name" value="Nucleic acid-binding proteins"/>
    <property type="match status" value="1"/>
</dbReference>
<evidence type="ECO:0008006" key="3">
    <source>
        <dbReference type="Google" id="ProtNLM"/>
    </source>
</evidence>
<evidence type="ECO:0000313" key="1">
    <source>
        <dbReference type="EMBL" id="KAL1513001.1"/>
    </source>
</evidence>
<reference evidence="1 2" key="1">
    <citation type="submission" date="2024-05" db="EMBL/GenBank/DDBJ databases">
        <title>Genetic variation in Jamaican populations of the coffee berry borer (Hypothenemus hampei).</title>
        <authorList>
            <person name="Errbii M."/>
            <person name="Myrie A."/>
        </authorList>
    </citation>
    <scope>NUCLEOTIDE SEQUENCE [LARGE SCALE GENOMIC DNA]</scope>
    <source>
        <strain evidence="1">JA-Hopewell-2020-01-JO</strain>
        <tissue evidence="1">Whole body</tissue>
    </source>
</reference>
<keyword evidence="2" id="KW-1185">Reference proteome</keyword>
<name>A0ABD1F6K4_HYPHA</name>
<dbReference type="PANTHER" id="PTHR24088">
    <property type="entry name" value="28S RIBOSOMAL PROTEIN S17, MITOCHONDRIAL"/>
    <property type="match status" value="1"/>
</dbReference>
<dbReference type="Proteomes" id="UP001566132">
    <property type="component" value="Unassembled WGS sequence"/>
</dbReference>
<comment type="caution">
    <text evidence="1">The sequence shown here is derived from an EMBL/GenBank/DDBJ whole genome shotgun (WGS) entry which is preliminary data.</text>
</comment>
<dbReference type="SUPFAM" id="SSF50249">
    <property type="entry name" value="Nucleic acid-binding proteins"/>
    <property type="match status" value="1"/>
</dbReference>
<dbReference type="AlphaFoldDB" id="A0ABD1F6K4"/>
<proteinExistence type="predicted"/>
<accession>A0ABD1F6K4</accession>
<gene>
    <name evidence="1" type="ORF">ABEB36_002489</name>
</gene>
<dbReference type="EMBL" id="JBDJPC010000002">
    <property type="protein sequence ID" value="KAL1513001.1"/>
    <property type="molecule type" value="Genomic_DNA"/>
</dbReference>
<dbReference type="InterPro" id="IPR012340">
    <property type="entry name" value="NA-bd_OB-fold"/>
</dbReference>
<protein>
    <recommendedName>
        <fullName evidence="3">Mitochondrial ribosomal protein S17</fullName>
    </recommendedName>
</protein>
<dbReference type="PANTHER" id="PTHR24088:SF0">
    <property type="entry name" value="SMALL RIBOSOMAL SUBUNIT PROTEIN US17M"/>
    <property type="match status" value="1"/>
</dbReference>